<accession>A0A6A6YP19</accession>
<dbReference type="PANTHER" id="PTHR43245">
    <property type="entry name" value="BIFUNCTIONAL POLYMYXIN RESISTANCE PROTEIN ARNA"/>
    <property type="match status" value="1"/>
</dbReference>
<evidence type="ECO:0000313" key="5">
    <source>
        <dbReference type="Proteomes" id="UP000504636"/>
    </source>
</evidence>
<dbReference type="RefSeq" id="XP_033577455.1">
    <property type="nucleotide sequence ID" value="XM_033725541.1"/>
</dbReference>
<dbReference type="GO" id="GO:0016616">
    <property type="term" value="F:oxidoreductase activity, acting on the CH-OH group of donors, NAD or NADP as acceptor"/>
    <property type="evidence" value="ECO:0007669"/>
    <property type="project" value="InterPro"/>
</dbReference>
<dbReference type="AlphaFoldDB" id="A0A6A6YP19"/>
<name>A0A6A6YP19_9PEZI</name>
<dbReference type="GeneID" id="54466434"/>
<evidence type="ECO:0000313" key="6">
    <source>
        <dbReference type="RefSeq" id="XP_033577455.1"/>
    </source>
</evidence>
<reference evidence="4 6" key="1">
    <citation type="journal article" date="2020" name="Stud. Mycol.">
        <title>101 Dothideomycetes genomes: a test case for predicting lifestyles and emergence of pathogens.</title>
        <authorList>
            <person name="Haridas S."/>
            <person name="Albert R."/>
            <person name="Binder M."/>
            <person name="Bloem J."/>
            <person name="Labutti K."/>
            <person name="Salamov A."/>
            <person name="Andreopoulos B."/>
            <person name="Baker S."/>
            <person name="Barry K."/>
            <person name="Bills G."/>
            <person name="Bluhm B."/>
            <person name="Cannon C."/>
            <person name="Castanera R."/>
            <person name="Culley D."/>
            <person name="Daum C."/>
            <person name="Ezra D."/>
            <person name="Gonzalez J."/>
            <person name="Henrissat B."/>
            <person name="Kuo A."/>
            <person name="Liang C."/>
            <person name="Lipzen A."/>
            <person name="Lutzoni F."/>
            <person name="Magnuson J."/>
            <person name="Mondo S."/>
            <person name="Nolan M."/>
            <person name="Ohm R."/>
            <person name="Pangilinan J."/>
            <person name="Park H.-J."/>
            <person name="Ramirez L."/>
            <person name="Alfaro M."/>
            <person name="Sun H."/>
            <person name="Tritt A."/>
            <person name="Yoshinaga Y."/>
            <person name="Zwiers L.-H."/>
            <person name="Turgeon B."/>
            <person name="Goodwin S."/>
            <person name="Spatafora J."/>
            <person name="Crous P."/>
            <person name="Grigoriev I."/>
        </authorList>
    </citation>
    <scope>NUCLEOTIDE SEQUENCE</scope>
    <source>
        <strain evidence="4 6">CBS 304.34</strain>
    </source>
</reference>
<protein>
    <submittedName>
        <fullName evidence="4 6">C-3 sterol dehydrogenase/C-4 decarboxylase family protein</fullName>
    </submittedName>
</protein>
<dbReference type="PANTHER" id="PTHR43245:SF51">
    <property type="entry name" value="SHORT CHAIN DEHYDROGENASE_REDUCTASE FAMILY 42E, MEMBER 2"/>
    <property type="match status" value="1"/>
</dbReference>
<sequence length="347" mass="37458">MEKVLVTGGTGFLGSAIVKALLETKKYDVTALDINPPSLGTASYLDVNYVRASVLDVGSIRKAIEAARPSVVIHTVGVYHTDGRRYGKAGREELFGINVIGTKNVLEAAREFGVKGFVYTSSWAVVMDDLDYDHPNMDEASPVGHASLLYGQSKAAAEEIVLSANTPQFRTCALRPAVIIGPGDPATIPTIHSCIRKGETPFIIGSGHNLTDFVYISNIADAHILAVSNLLTTGSAAGEAFFITNGEPLSFRDFCVAVWAEFGHVPWLEIRIPESLAWGLGWAAECVTWFTGQPATLSRGAVKDACLSRYANIDKARRVLGYEPKVGLAEGTKLACQEYKNRISHKR</sequence>
<evidence type="ECO:0000256" key="2">
    <source>
        <dbReference type="ARBA" id="ARBA00023002"/>
    </source>
</evidence>
<dbReference type="EMBL" id="MU003700">
    <property type="protein sequence ID" value="KAF2810491.1"/>
    <property type="molecule type" value="Genomic_DNA"/>
</dbReference>
<dbReference type="OrthoDB" id="331544at2759"/>
<evidence type="ECO:0000313" key="4">
    <source>
        <dbReference type="EMBL" id="KAF2810491.1"/>
    </source>
</evidence>
<organism evidence="4">
    <name type="scientific">Mytilinidion resinicola</name>
    <dbReference type="NCBI Taxonomy" id="574789"/>
    <lineage>
        <taxon>Eukaryota</taxon>
        <taxon>Fungi</taxon>
        <taxon>Dikarya</taxon>
        <taxon>Ascomycota</taxon>
        <taxon>Pezizomycotina</taxon>
        <taxon>Dothideomycetes</taxon>
        <taxon>Pleosporomycetidae</taxon>
        <taxon>Mytilinidiales</taxon>
        <taxon>Mytilinidiaceae</taxon>
        <taxon>Mytilinidion</taxon>
    </lineage>
</organism>
<keyword evidence="2" id="KW-0560">Oxidoreductase</keyword>
<dbReference type="Proteomes" id="UP000504636">
    <property type="component" value="Unplaced"/>
</dbReference>
<gene>
    <name evidence="4 6" type="ORF">BDZ99DRAFT_520560</name>
</gene>
<evidence type="ECO:0000256" key="1">
    <source>
        <dbReference type="ARBA" id="ARBA00009219"/>
    </source>
</evidence>
<evidence type="ECO:0000259" key="3">
    <source>
        <dbReference type="Pfam" id="PF01073"/>
    </source>
</evidence>
<dbReference type="GO" id="GO:0006694">
    <property type="term" value="P:steroid biosynthetic process"/>
    <property type="evidence" value="ECO:0007669"/>
    <property type="project" value="InterPro"/>
</dbReference>
<dbReference type="SUPFAM" id="SSF51735">
    <property type="entry name" value="NAD(P)-binding Rossmann-fold domains"/>
    <property type="match status" value="1"/>
</dbReference>
<reference evidence="6" key="3">
    <citation type="submission" date="2025-04" db="UniProtKB">
        <authorList>
            <consortium name="RefSeq"/>
        </authorList>
    </citation>
    <scope>IDENTIFICATION</scope>
    <source>
        <strain evidence="6">CBS 304.34</strain>
    </source>
</reference>
<dbReference type="InterPro" id="IPR036291">
    <property type="entry name" value="NAD(P)-bd_dom_sf"/>
</dbReference>
<proteinExistence type="inferred from homology"/>
<comment type="similarity">
    <text evidence="1">Belongs to the 3-beta-HSD family.</text>
</comment>
<reference evidence="6" key="2">
    <citation type="submission" date="2020-04" db="EMBL/GenBank/DDBJ databases">
        <authorList>
            <consortium name="NCBI Genome Project"/>
        </authorList>
    </citation>
    <scope>NUCLEOTIDE SEQUENCE</scope>
    <source>
        <strain evidence="6">CBS 304.34</strain>
    </source>
</reference>
<keyword evidence="5" id="KW-1185">Reference proteome</keyword>
<dbReference type="InterPro" id="IPR050177">
    <property type="entry name" value="Lipid_A_modif_metabolic_enz"/>
</dbReference>
<dbReference type="Pfam" id="PF01073">
    <property type="entry name" value="3Beta_HSD"/>
    <property type="match status" value="1"/>
</dbReference>
<dbReference type="Gene3D" id="3.40.50.720">
    <property type="entry name" value="NAD(P)-binding Rossmann-like Domain"/>
    <property type="match status" value="1"/>
</dbReference>
<feature type="domain" description="3-beta hydroxysteroid dehydrogenase/isomerase" evidence="3">
    <location>
        <begin position="5"/>
        <end position="265"/>
    </location>
</feature>
<dbReference type="InterPro" id="IPR002225">
    <property type="entry name" value="3Beta_OHSteriod_DH/Estase"/>
</dbReference>